<protein>
    <recommendedName>
        <fullName evidence="3">Bactofilin</fullName>
    </recommendedName>
</protein>
<sequence length="224" mass="24052">MMAAGVSRKVKITGSGSTSGGLFDSVRVMGEGQVLGSIESELVKTMGSLNVTGSLKAGQYQQIGETTVSGDALGGYMNVLGQLSVTGRVRCRSMKLRGQLDVLGECEVDHFDARGGFHIHGLLSGKEVDIRTWGPCKAKEIGGNKVTVRRSKWGGMKQWFSASQKRELTAELIEGDSIYLEHTTADVVRGIDVTIGAGCRIGLVEYRKSLKVSKDAEVNEQLKL</sequence>
<dbReference type="RefSeq" id="WP_126019576.1">
    <property type="nucleotide sequence ID" value="NZ_CP034437.1"/>
</dbReference>
<dbReference type="Proteomes" id="UP000272528">
    <property type="component" value="Chromosome"/>
</dbReference>
<accession>A0A3S9AC04</accession>
<dbReference type="AlphaFoldDB" id="A0A3S9AC04"/>
<dbReference type="KEGG" id="palb:EJC50_28685"/>
<evidence type="ECO:0000313" key="2">
    <source>
        <dbReference type="Proteomes" id="UP000272528"/>
    </source>
</evidence>
<proteinExistence type="predicted"/>
<organism evidence="1 2">
    <name type="scientific">Paenibacillus albus</name>
    <dbReference type="NCBI Taxonomy" id="2495582"/>
    <lineage>
        <taxon>Bacteria</taxon>
        <taxon>Bacillati</taxon>
        <taxon>Bacillota</taxon>
        <taxon>Bacilli</taxon>
        <taxon>Bacillales</taxon>
        <taxon>Paenibacillaceae</taxon>
        <taxon>Paenibacillus</taxon>
    </lineage>
</organism>
<gene>
    <name evidence="1" type="ORF">EJC50_28685</name>
</gene>
<evidence type="ECO:0000313" key="1">
    <source>
        <dbReference type="EMBL" id="AZN43221.1"/>
    </source>
</evidence>
<name>A0A3S9AC04_9BACL</name>
<reference evidence="2" key="1">
    <citation type="submission" date="2018-12" db="EMBL/GenBank/DDBJ databases">
        <title>Genome sequence of Peanibacillus sp.</title>
        <authorList>
            <person name="Subramani G."/>
            <person name="Srinivasan S."/>
            <person name="Kim M.K."/>
        </authorList>
    </citation>
    <scope>NUCLEOTIDE SEQUENCE [LARGE SCALE GENOMIC DNA]</scope>
    <source>
        <strain evidence="2">18JY67-1</strain>
    </source>
</reference>
<dbReference type="OrthoDB" id="1730007at2"/>
<evidence type="ECO:0008006" key="3">
    <source>
        <dbReference type="Google" id="ProtNLM"/>
    </source>
</evidence>
<dbReference type="EMBL" id="CP034437">
    <property type="protein sequence ID" value="AZN43221.1"/>
    <property type="molecule type" value="Genomic_DNA"/>
</dbReference>
<keyword evidence="2" id="KW-1185">Reference proteome</keyword>